<reference evidence="3" key="1">
    <citation type="submission" date="2019-07" db="EMBL/GenBank/DDBJ databases">
        <authorList>
            <person name="Palmer J.M."/>
        </authorList>
    </citation>
    <scope>NUCLEOTIDE SEQUENCE</scope>
    <source>
        <strain evidence="3">PC9</strain>
    </source>
</reference>
<proteinExistence type="inferred from homology"/>
<dbReference type="Proteomes" id="UP000623687">
    <property type="component" value="Unassembled WGS sequence"/>
</dbReference>
<dbReference type="InterPro" id="IPR036249">
    <property type="entry name" value="Thioredoxin-like_sf"/>
</dbReference>
<name>A0A8H7A114_PLEOS</name>
<feature type="compositionally biased region" description="Basic and acidic residues" evidence="2">
    <location>
        <begin position="255"/>
        <end position="284"/>
    </location>
</feature>
<comment type="similarity">
    <text evidence="1">Belongs to the SH3BGR family.</text>
</comment>
<evidence type="ECO:0000313" key="3">
    <source>
        <dbReference type="EMBL" id="KAF7436689.1"/>
    </source>
</evidence>
<dbReference type="VEuPathDB" id="FungiDB:PC9H_003522"/>
<feature type="region of interest" description="Disordered" evidence="2">
    <location>
        <begin position="225"/>
        <end position="284"/>
    </location>
</feature>
<sequence length="284" mass="30832">MPSPPIQIFLTTIASQPALRQRQEYLLRILQVKKIPFTSYDLASDEEAKKLWKRKAPPANQQLPGILVGGRCPGARHQCFYLAAVSIPVVLLFDVTLNAHGNSEEAVEYGELETFLRLKDSWNAEIEEDRPAPVAKPIGVPGAVAPLQMTPEHLRSKILAPISSPLKGKGKPLAENKKEGLFDLGDELIGFGLQGVKVTEDELMNLVAELGLDGDEAKDLVEGLSTNAPKDTQPEAPNDKAASLTSDAAKTVNEPVKEAVPEKESASEDVKKEVEQVKETEGSK</sequence>
<dbReference type="GeneID" id="59373340"/>
<dbReference type="Gene3D" id="3.40.30.10">
    <property type="entry name" value="Glutaredoxin"/>
    <property type="match status" value="1"/>
</dbReference>
<protein>
    <submittedName>
        <fullName evidence="3">Uncharacterized protein</fullName>
    </submittedName>
</protein>
<dbReference type="GO" id="GO:0005737">
    <property type="term" value="C:cytoplasm"/>
    <property type="evidence" value="ECO:0007669"/>
    <property type="project" value="TreeGrafter"/>
</dbReference>
<dbReference type="Pfam" id="PF04908">
    <property type="entry name" value="SH3BGR"/>
    <property type="match status" value="1"/>
</dbReference>
<dbReference type="OrthoDB" id="9932926at2759"/>
<accession>A0A8H7A114</accession>
<organism evidence="3 4">
    <name type="scientific">Pleurotus ostreatus</name>
    <name type="common">Oyster mushroom</name>
    <name type="synonym">White-rot fungus</name>
    <dbReference type="NCBI Taxonomy" id="5322"/>
    <lineage>
        <taxon>Eukaryota</taxon>
        <taxon>Fungi</taxon>
        <taxon>Dikarya</taxon>
        <taxon>Basidiomycota</taxon>
        <taxon>Agaricomycotina</taxon>
        <taxon>Agaricomycetes</taxon>
        <taxon>Agaricomycetidae</taxon>
        <taxon>Agaricales</taxon>
        <taxon>Pleurotineae</taxon>
        <taxon>Pleurotaceae</taxon>
        <taxon>Pleurotus</taxon>
    </lineage>
</organism>
<gene>
    <name evidence="3" type="ORF">PC9H_003522</name>
</gene>
<dbReference type="PANTHER" id="PTHR12232">
    <property type="entry name" value="SH3 DOMAIN-BINDING GLUTAMIC ACID-RICH-LIKE PROTEIN"/>
    <property type="match status" value="1"/>
</dbReference>
<evidence type="ECO:0000256" key="1">
    <source>
        <dbReference type="ARBA" id="ARBA00007764"/>
    </source>
</evidence>
<evidence type="ECO:0000313" key="4">
    <source>
        <dbReference type="Proteomes" id="UP000623687"/>
    </source>
</evidence>
<dbReference type="RefSeq" id="XP_036634588.1">
    <property type="nucleotide sequence ID" value="XM_036773115.1"/>
</dbReference>
<keyword evidence="4" id="KW-1185">Reference proteome</keyword>
<comment type="caution">
    <text evidence="3">The sequence shown here is derived from an EMBL/GenBank/DDBJ whole genome shotgun (WGS) entry which is preliminary data.</text>
</comment>
<dbReference type="PANTHER" id="PTHR12232:SF0">
    <property type="entry name" value="THIOREDOXIN DOMAIN-CONTAINING PROTEIN"/>
    <property type="match status" value="1"/>
</dbReference>
<dbReference type="AlphaFoldDB" id="A0A8H7A114"/>
<evidence type="ECO:0000256" key="2">
    <source>
        <dbReference type="SAM" id="MobiDB-lite"/>
    </source>
</evidence>
<dbReference type="EMBL" id="JACETU010000002">
    <property type="protein sequence ID" value="KAF7436689.1"/>
    <property type="molecule type" value="Genomic_DNA"/>
</dbReference>
<dbReference type="InterPro" id="IPR006993">
    <property type="entry name" value="Glut_rich_SH3-bd"/>
</dbReference>
<dbReference type="InterPro" id="IPR051033">
    <property type="entry name" value="SH3BGR"/>
</dbReference>
<dbReference type="SUPFAM" id="SSF52833">
    <property type="entry name" value="Thioredoxin-like"/>
    <property type="match status" value="1"/>
</dbReference>